<sequence length="74" mass="8861">MRTKSSLLTFIFLLLFSFQLISGEKSYWETLKKWALNGDQYRLNTERFTNVISLKMISTTRRAKFKNILELHSR</sequence>
<proteinExistence type="predicted"/>
<keyword evidence="1" id="KW-0732">Signal</keyword>
<feature type="signal peptide" evidence="1">
    <location>
        <begin position="1"/>
        <end position="23"/>
    </location>
</feature>
<accession>A0A0Q9X237</accession>
<organism evidence="2 3">
    <name type="scientific">Drosophila mojavensis</name>
    <name type="common">Fruit fly</name>
    <dbReference type="NCBI Taxonomy" id="7230"/>
    <lineage>
        <taxon>Eukaryota</taxon>
        <taxon>Metazoa</taxon>
        <taxon>Ecdysozoa</taxon>
        <taxon>Arthropoda</taxon>
        <taxon>Hexapoda</taxon>
        <taxon>Insecta</taxon>
        <taxon>Pterygota</taxon>
        <taxon>Neoptera</taxon>
        <taxon>Endopterygota</taxon>
        <taxon>Diptera</taxon>
        <taxon>Brachycera</taxon>
        <taxon>Muscomorpha</taxon>
        <taxon>Ephydroidea</taxon>
        <taxon>Drosophilidae</taxon>
        <taxon>Drosophila</taxon>
    </lineage>
</organism>
<dbReference type="Proteomes" id="UP000009192">
    <property type="component" value="Unassembled WGS sequence"/>
</dbReference>
<dbReference type="EMBL" id="CH933806">
    <property type="protein sequence ID" value="KRG01925.1"/>
    <property type="molecule type" value="Genomic_DNA"/>
</dbReference>
<dbReference type="InParanoid" id="A0A0Q9X237"/>
<feature type="chain" id="PRO_5006387405" evidence="1">
    <location>
        <begin position="24"/>
        <end position="74"/>
    </location>
</feature>
<name>A0A0Q9X237_DROMO</name>
<protein>
    <submittedName>
        <fullName evidence="2">Uncharacterized protein, isoform B</fullName>
    </submittedName>
</protein>
<evidence type="ECO:0000313" key="3">
    <source>
        <dbReference type="Proteomes" id="UP000009192"/>
    </source>
</evidence>
<dbReference type="KEGG" id="dmo:Dmoj_GI26138"/>
<gene>
    <name evidence="2" type="primary">Dmoj\GI26138</name>
    <name evidence="2" type="ORF">Dmoj_GI26138</name>
</gene>
<evidence type="ECO:0000256" key="1">
    <source>
        <dbReference type="SAM" id="SignalP"/>
    </source>
</evidence>
<keyword evidence="3" id="KW-1185">Reference proteome</keyword>
<reference evidence="2 3" key="1">
    <citation type="journal article" date="2007" name="Nature">
        <title>Evolution of genes and genomes on the Drosophila phylogeny.</title>
        <authorList>
            <consortium name="Drosophila 12 Genomes Consortium"/>
            <person name="Clark A.G."/>
            <person name="Eisen M.B."/>
            <person name="Smith D.R."/>
            <person name="Bergman C.M."/>
            <person name="Oliver B."/>
            <person name="Markow T.A."/>
            <person name="Kaufman T.C."/>
            <person name="Kellis M."/>
            <person name="Gelbart W."/>
            <person name="Iyer V.N."/>
            <person name="Pollard D.A."/>
            <person name="Sackton T.B."/>
            <person name="Larracuente A.M."/>
            <person name="Singh N.D."/>
            <person name="Abad J.P."/>
            <person name="Abt D.N."/>
            <person name="Adryan B."/>
            <person name="Aguade M."/>
            <person name="Akashi H."/>
            <person name="Anderson W.W."/>
            <person name="Aquadro C.F."/>
            <person name="Ardell D.H."/>
            <person name="Arguello R."/>
            <person name="Artieri C.G."/>
            <person name="Barbash D.A."/>
            <person name="Barker D."/>
            <person name="Barsanti P."/>
            <person name="Batterham P."/>
            <person name="Batzoglou S."/>
            <person name="Begun D."/>
            <person name="Bhutkar A."/>
            <person name="Blanco E."/>
            <person name="Bosak S.A."/>
            <person name="Bradley R.K."/>
            <person name="Brand A.D."/>
            <person name="Brent M.R."/>
            <person name="Brooks A.N."/>
            <person name="Brown R.H."/>
            <person name="Butlin R.K."/>
            <person name="Caggese C."/>
            <person name="Calvi B.R."/>
            <person name="Bernardo de Carvalho A."/>
            <person name="Caspi A."/>
            <person name="Castrezana S."/>
            <person name="Celniker S.E."/>
            <person name="Chang J.L."/>
            <person name="Chapple C."/>
            <person name="Chatterji S."/>
            <person name="Chinwalla A."/>
            <person name="Civetta A."/>
            <person name="Clifton S.W."/>
            <person name="Comeron J.M."/>
            <person name="Costello J.C."/>
            <person name="Coyne J.A."/>
            <person name="Daub J."/>
            <person name="David R.G."/>
            <person name="Delcher A.L."/>
            <person name="Delehaunty K."/>
            <person name="Do C.B."/>
            <person name="Ebling H."/>
            <person name="Edwards K."/>
            <person name="Eickbush T."/>
            <person name="Evans J.D."/>
            <person name="Filipski A."/>
            <person name="Findeiss S."/>
            <person name="Freyhult E."/>
            <person name="Fulton L."/>
            <person name="Fulton R."/>
            <person name="Garcia A.C."/>
            <person name="Gardiner A."/>
            <person name="Garfield D.A."/>
            <person name="Garvin B.E."/>
            <person name="Gibson G."/>
            <person name="Gilbert D."/>
            <person name="Gnerre S."/>
            <person name="Godfrey J."/>
            <person name="Good R."/>
            <person name="Gotea V."/>
            <person name="Gravely B."/>
            <person name="Greenberg A.J."/>
            <person name="Griffiths-Jones S."/>
            <person name="Gross S."/>
            <person name="Guigo R."/>
            <person name="Gustafson E.A."/>
            <person name="Haerty W."/>
            <person name="Hahn M.W."/>
            <person name="Halligan D.L."/>
            <person name="Halpern A.L."/>
            <person name="Halter G.M."/>
            <person name="Han M.V."/>
            <person name="Heger A."/>
            <person name="Hillier L."/>
            <person name="Hinrichs A.S."/>
            <person name="Holmes I."/>
            <person name="Hoskins R.A."/>
            <person name="Hubisz M.J."/>
            <person name="Hultmark D."/>
            <person name="Huntley M.A."/>
            <person name="Jaffe D.B."/>
            <person name="Jagadeeshan S."/>
            <person name="Jeck W.R."/>
            <person name="Johnson J."/>
            <person name="Jones C.D."/>
            <person name="Jordan W.C."/>
            <person name="Karpen G.H."/>
            <person name="Kataoka E."/>
            <person name="Keightley P.D."/>
            <person name="Kheradpour P."/>
            <person name="Kirkness E.F."/>
            <person name="Koerich L.B."/>
            <person name="Kristiansen K."/>
            <person name="Kudrna D."/>
            <person name="Kulathinal R.J."/>
            <person name="Kumar S."/>
            <person name="Kwok R."/>
            <person name="Lander E."/>
            <person name="Langley C.H."/>
            <person name="Lapoint R."/>
            <person name="Lazzaro B.P."/>
            <person name="Lee S.J."/>
            <person name="Levesque L."/>
            <person name="Li R."/>
            <person name="Lin C.F."/>
            <person name="Lin M.F."/>
            <person name="Lindblad-Toh K."/>
            <person name="Llopart A."/>
            <person name="Long M."/>
            <person name="Low L."/>
            <person name="Lozovsky E."/>
            <person name="Lu J."/>
            <person name="Luo M."/>
            <person name="Machado C.A."/>
            <person name="Makalowski W."/>
            <person name="Marzo M."/>
            <person name="Matsuda M."/>
            <person name="Matzkin L."/>
            <person name="McAllister B."/>
            <person name="McBride C.S."/>
            <person name="McKernan B."/>
            <person name="McKernan K."/>
            <person name="Mendez-Lago M."/>
            <person name="Minx P."/>
            <person name="Mollenhauer M.U."/>
            <person name="Montooth K."/>
            <person name="Mount S.M."/>
            <person name="Mu X."/>
            <person name="Myers E."/>
            <person name="Negre B."/>
            <person name="Newfeld S."/>
            <person name="Nielsen R."/>
            <person name="Noor M.A."/>
            <person name="O'Grady P."/>
            <person name="Pachter L."/>
            <person name="Papaceit M."/>
            <person name="Parisi M.J."/>
            <person name="Parisi M."/>
            <person name="Parts L."/>
            <person name="Pedersen J.S."/>
            <person name="Pesole G."/>
            <person name="Phillippy A.M."/>
            <person name="Ponting C.P."/>
            <person name="Pop M."/>
            <person name="Porcelli D."/>
            <person name="Powell J.R."/>
            <person name="Prohaska S."/>
            <person name="Pruitt K."/>
            <person name="Puig M."/>
            <person name="Quesneville H."/>
            <person name="Ram K.R."/>
            <person name="Rand D."/>
            <person name="Rasmussen M.D."/>
            <person name="Reed L.K."/>
            <person name="Reenan R."/>
            <person name="Reily A."/>
            <person name="Remington K.A."/>
            <person name="Rieger T.T."/>
            <person name="Ritchie M.G."/>
            <person name="Robin C."/>
            <person name="Rogers Y.H."/>
            <person name="Rohde C."/>
            <person name="Rozas J."/>
            <person name="Rubenfield M.J."/>
            <person name="Ruiz A."/>
            <person name="Russo S."/>
            <person name="Salzberg S.L."/>
            <person name="Sanchez-Gracia A."/>
            <person name="Saranga D.J."/>
            <person name="Sato H."/>
            <person name="Schaeffer S.W."/>
            <person name="Schatz M.C."/>
            <person name="Schlenke T."/>
            <person name="Schwartz R."/>
            <person name="Segarra C."/>
            <person name="Singh R.S."/>
            <person name="Sirot L."/>
            <person name="Sirota M."/>
            <person name="Sisneros N.B."/>
            <person name="Smith C.D."/>
            <person name="Smith T.F."/>
            <person name="Spieth J."/>
            <person name="Stage D.E."/>
            <person name="Stark A."/>
            <person name="Stephan W."/>
            <person name="Strausberg R.L."/>
            <person name="Strempel S."/>
            <person name="Sturgill D."/>
            <person name="Sutton G."/>
            <person name="Sutton G.G."/>
            <person name="Tao W."/>
            <person name="Teichmann S."/>
            <person name="Tobari Y.N."/>
            <person name="Tomimura Y."/>
            <person name="Tsolas J.M."/>
            <person name="Valente V.L."/>
            <person name="Venter E."/>
            <person name="Venter J.C."/>
            <person name="Vicario S."/>
            <person name="Vieira F.G."/>
            <person name="Vilella A.J."/>
            <person name="Villasante A."/>
            <person name="Walenz B."/>
            <person name="Wang J."/>
            <person name="Wasserman M."/>
            <person name="Watts T."/>
            <person name="Wilson D."/>
            <person name="Wilson R.K."/>
            <person name="Wing R.A."/>
            <person name="Wolfner M.F."/>
            <person name="Wong A."/>
            <person name="Wong G.K."/>
            <person name="Wu C.I."/>
            <person name="Wu G."/>
            <person name="Yamamoto D."/>
            <person name="Yang H.P."/>
            <person name="Yang S.P."/>
            <person name="Yorke J.A."/>
            <person name="Yoshida K."/>
            <person name="Zdobnov E."/>
            <person name="Zhang P."/>
            <person name="Zhang Y."/>
            <person name="Zimin A.V."/>
            <person name="Baldwin J."/>
            <person name="Abdouelleil A."/>
            <person name="Abdulkadir J."/>
            <person name="Abebe A."/>
            <person name="Abera B."/>
            <person name="Abreu J."/>
            <person name="Acer S.C."/>
            <person name="Aftuck L."/>
            <person name="Alexander A."/>
            <person name="An P."/>
            <person name="Anderson E."/>
            <person name="Anderson S."/>
            <person name="Arachi H."/>
            <person name="Azer M."/>
            <person name="Bachantsang P."/>
            <person name="Barry A."/>
            <person name="Bayul T."/>
            <person name="Berlin A."/>
            <person name="Bessette D."/>
            <person name="Bloom T."/>
            <person name="Blye J."/>
            <person name="Boguslavskiy L."/>
            <person name="Bonnet C."/>
            <person name="Boukhgalter B."/>
            <person name="Bourzgui I."/>
            <person name="Brown A."/>
            <person name="Cahill P."/>
            <person name="Channer S."/>
            <person name="Cheshatsang Y."/>
            <person name="Chuda L."/>
            <person name="Citroen M."/>
            <person name="Collymore A."/>
            <person name="Cooke P."/>
            <person name="Costello M."/>
            <person name="D'Aco K."/>
            <person name="Daza R."/>
            <person name="De Haan G."/>
            <person name="DeGray S."/>
            <person name="DeMaso C."/>
            <person name="Dhargay N."/>
            <person name="Dooley K."/>
            <person name="Dooley E."/>
            <person name="Doricent M."/>
            <person name="Dorje P."/>
            <person name="Dorjee K."/>
            <person name="Dupes A."/>
            <person name="Elong R."/>
            <person name="Falk J."/>
            <person name="Farina A."/>
            <person name="Faro S."/>
            <person name="Ferguson D."/>
            <person name="Fisher S."/>
            <person name="Foley C.D."/>
            <person name="Franke A."/>
            <person name="Friedrich D."/>
            <person name="Gadbois L."/>
            <person name="Gearin G."/>
            <person name="Gearin C.R."/>
            <person name="Giannoukos G."/>
            <person name="Goode T."/>
            <person name="Graham J."/>
            <person name="Grandbois E."/>
            <person name="Grewal S."/>
            <person name="Gyaltsen K."/>
            <person name="Hafez N."/>
            <person name="Hagos B."/>
            <person name="Hall J."/>
            <person name="Henson C."/>
            <person name="Hollinger A."/>
            <person name="Honan T."/>
            <person name="Huard M.D."/>
            <person name="Hughes L."/>
            <person name="Hurhula B."/>
            <person name="Husby M.E."/>
            <person name="Kamat A."/>
            <person name="Kanga B."/>
            <person name="Kashin S."/>
            <person name="Khazanovich D."/>
            <person name="Kisner P."/>
            <person name="Lance K."/>
            <person name="Lara M."/>
            <person name="Lee W."/>
            <person name="Lennon N."/>
            <person name="Letendre F."/>
            <person name="LeVine R."/>
            <person name="Lipovsky A."/>
            <person name="Liu X."/>
            <person name="Liu J."/>
            <person name="Liu S."/>
            <person name="Lokyitsang T."/>
            <person name="Lokyitsang Y."/>
            <person name="Lubonja R."/>
            <person name="Lui A."/>
            <person name="MacDonald P."/>
            <person name="Magnisalis V."/>
            <person name="Maru K."/>
            <person name="Matthews C."/>
            <person name="McCusker W."/>
            <person name="McDonough S."/>
            <person name="Mehta T."/>
            <person name="Meldrim J."/>
            <person name="Meneus L."/>
            <person name="Mihai O."/>
            <person name="Mihalev A."/>
            <person name="Mihova T."/>
            <person name="Mittelman R."/>
            <person name="Mlenga V."/>
            <person name="Montmayeur A."/>
            <person name="Mulrain L."/>
            <person name="Navidi A."/>
            <person name="Naylor J."/>
            <person name="Negash T."/>
            <person name="Nguyen T."/>
            <person name="Nguyen N."/>
            <person name="Nicol R."/>
            <person name="Norbu C."/>
            <person name="Norbu N."/>
            <person name="Novod N."/>
            <person name="O'Neill B."/>
            <person name="Osman S."/>
            <person name="Markiewicz E."/>
            <person name="Oyono O.L."/>
            <person name="Patti C."/>
            <person name="Phunkhang P."/>
            <person name="Pierre F."/>
            <person name="Priest M."/>
            <person name="Raghuraman S."/>
            <person name="Rege F."/>
            <person name="Reyes R."/>
            <person name="Rise C."/>
            <person name="Rogov P."/>
            <person name="Ross K."/>
            <person name="Ryan E."/>
            <person name="Settipalli S."/>
            <person name="Shea T."/>
            <person name="Sherpa N."/>
            <person name="Shi L."/>
            <person name="Shih D."/>
            <person name="Sparrow T."/>
            <person name="Spaulding J."/>
            <person name="Stalker J."/>
            <person name="Stange-Thomann N."/>
            <person name="Stavropoulos S."/>
            <person name="Stone C."/>
            <person name="Strader C."/>
            <person name="Tesfaye S."/>
            <person name="Thomson T."/>
            <person name="Thoulutsang Y."/>
            <person name="Thoulutsang D."/>
            <person name="Topham K."/>
            <person name="Topping I."/>
            <person name="Tsamla T."/>
            <person name="Vassiliev H."/>
            <person name="Vo A."/>
            <person name="Wangchuk T."/>
            <person name="Wangdi T."/>
            <person name="Weiand M."/>
            <person name="Wilkinson J."/>
            <person name="Wilson A."/>
            <person name="Yadav S."/>
            <person name="Young G."/>
            <person name="Yu Q."/>
            <person name="Zembek L."/>
            <person name="Zhong D."/>
            <person name="Zimmer A."/>
            <person name="Zwirko Z."/>
            <person name="Jaffe D.B."/>
            <person name="Alvarez P."/>
            <person name="Brockman W."/>
            <person name="Butler J."/>
            <person name="Chin C."/>
            <person name="Gnerre S."/>
            <person name="Grabherr M."/>
            <person name="Kleber M."/>
            <person name="Mauceli E."/>
            <person name="MacCallum I."/>
        </authorList>
    </citation>
    <scope>NUCLEOTIDE SEQUENCE [LARGE SCALE GENOMIC DNA]</scope>
    <source>
        <strain evidence="3">Tucson 15081-1352.22</strain>
    </source>
</reference>
<dbReference type="AlphaFoldDB" id="A0A0Q9X237"/>
<evidence type="ECO:0000313" key="2">
    <source>
        <dbReference type="EMBL" id="KRG01925.1"/>
    </source>
</evidence>